<sequence length="41" mass="4491">MKKNERSSTTRFIFYFCKAIAYAASTKARNSLADSAGESAP</sequence>
<gene>
    <name evidence="1" type="ORF">SAMN04488079_11668</name>
</gene>
<keyword evidence="2" id="KW-1185">Reference proteome</keyword>
<dbReference type="Proteomes" id="UP000198924">
    <property type="component" value="Unassembled WGS sequence"/>
</dbReference>
<protein>
    <submittedName>
        <fullName evidence="1">Uncharacterized protein</fullName>
    </submittedName>
</protein>
<accession>A0A1I4AY55</accession>
<dbReference type="AlphaFoldDB" id="A0A1I4AY55"/>
<name>A0A1I4AY55_9GAMM</name>
<dbReference type="EMBL" id="FOSH01000016">
    <property type="protein sequence ID" value="SFK61498.1"/>
    <property type="molecule type" value="Genomic_DNA"/>
</dbReference>
<reference evidence="2" key="1">
    <citation type="submission" date="2016-10" db="EMBL/GenBank/DDBJ databases">
        <authorList>
            <person name="Varghese N."/>
            <person name="Submissions S."/>
        </authorList>
    </citation>
    <scope>NUCLEOTIDE SEQUENCE [LARGE SCALE GENOMIC DNA]</scope>
    <source>
        <strain evidence="2">DSM 11578</strain>
    </source>
</reference>
<evidence type="ECO:0000313" key="1">
    <source>
        <dbReference type="EMBL" id="SFK61498.1"/>
    </source>
</evidence>
<organism evidence="1 2">
    <name type="scientific">Methylophaga sulfidovorans</name>
    <dbReference type="NCBI Taxonomy" id="45496"/>
    <lineage>
        <taxon>Bacteria</taxon>
        <taxon>Pseudomonadati</taxon>
        <taxon>Pseudomonadota</taxon>
        <taxon>Gammaproteobacteria</taxon>
        <taxon>Thiotrichales</taxon>
        <taxon>Piscirickettsiaceae</taxon>
        <taxon>Methylophaga</taxon>
    </lineage>
</organism>
<proteinExistence type="predicted"/>
<evidence type="ECO:0000313" key="2">
    <source>
        <dbReference type="Proteomes" id="UP000198924"/>
    </source>
</evidence>